<protein>
    <recommendedName>
        <fullName evidence="4">Eukaryotic translation initiation factor 3 30 kDa subunit</fullName>
    </recommendedName>
</protein>
<evidence type="ECO:0000313" key="3">
    <source>
        <dbReference type="Proteomes" id="UP001054902"/>
    </source>
</evidence>
<evidence type="ECO:0008006" key="4">
    <source>
        <dbReference type="Google" id="ProtNLM"/>
    </source>
</evidence>
<dbReference type="AlphaFoldDB" id="A0AAD3CIL6"/>
<dbReference type="InterPro" id="IPR013906">
    <property type="entry name" value="eIF3j"/>
</dbReference>
<feature type="compositionally biased region" description="Acidic residues" evidence="1">
    <location>
        <begin position="33"/>
        <end position="42"/>
    </location>
</feature>
<keyword evidence="3" id="KW-1185">Reference proteome</keyword>
<dbReference type="EMBL" id="BLLK01000022">
    <property type="protein sequence ID" value="GFH46329.1"/>
    <property type="molecule type" value="Genomic_DNA"/>
</dbReference>
<feature type="region of interest" description="Disordered" evidence="1">
    <location>
        <begin position="1"/>
        <end position="71"/>
    </location>
</feature>
<dbReference type="Pfam" id="PF08597">
    <property type="entry name" value="eIF3_subunit"/>
    <property type="match status" value="1"/>
</dbReference>
<accession>A0AAD3CIL6</accession>
<dbReference type="Proteomes" id="UP001054902">
    <property type="component" value="Unassembled WGS sequence"/>
</dbReference>
<evidence type="ECO:0000313" key="2">
    <source>
        <dbReference type="EMBL" id="GFH46329.1"/>
    </source>
</evidence>
<proteinExistence type="predicted"/>
<dbReference type="GO" id="GO:0003743">
    <property type="term" value="F:translation initiation factor activity"/>
    <property type="evidence" value="ECO:0007669"/>
    <property type="project" value="InterPro"/>
</dbReference>
<dbReference type="PANTHER" id="PTHR21681:SF0">
    <property type="entry name" value="EUKARYOTIC TRANSLATION INITIATION FACTOR 3 SUBUNIT J"/>
    <property type="match status" value="1"/>
</dbReference>
<feature type="compositionally biased region" description="Acidic residues" evidence="1">
    <location>
        <begin position="1"/>
        <end position="19"/>
    </location>
</feature>
<dbReference type="GO" id="GO:0005852">
    <property type="term" value="C:eukaryotic translation initiation factor 3 complex"/>
    <property type="evidence" value="ECO:0007669"/>
    <property type="project" value="InterPro"/>
</dbReference>
<organism evidence="2 3">
    <name type="scientific">Chaetoceros tenuissimus</name>
    <dbReference type="NCBI Taxonomy" id="426638"/>
    <lineage>
        <taxon>Eukaryota</taxon>
        <taxon>Sar</taxon>
        <taxon>Stramenopiles</taxon>
        <taxon>Ochrophyta</taxon>
        <taxon>Bacillariophyta</taxon>
        <taxon>Coscinodiscophyceae</taxon>
        <taxon>Chaetocerotophycidae</taxon>
        <taxon>Chaetocerotales</taxon>
        <taxon>Chaetocerotaceae</taxon>
        <taxon>Chaetoceros</taxon>
    </lineage>
</organism>
<sequence>MSDNWDDSDDDWDASDDELDAKLGLNTGSSAPEFDDDEEDLALIEKQKREAAQQESLRSKGKALAAKKKAEADRLEEEELARKAMELEAEMEANMTIDERKELERKRVEDADNALTDDLFGAVEGVRSGPGTGGGSAMGAGDTVKMTDLKDHLKHARKVAQCLKKNGKVHLATAFFKEVLSESKDALDDDAITDIIKVCNVIKNEKLQEQKRKVKGQAQKSKKKDKVAEKKAKQMAVELYGDNDQFDDYDEYGAQYEDAFF</sequence>
<comment type="caution">
    <text evidence="2">The sequence shown here is derived from an EMBL/GenBank/DDBJ whole genome shotgun (WGS) entry which is preliminary data.</text>
</comment>
<dbReference type="PANTHER" id="PTHR21681">
    <property type="entry name" value="EUKARYOTIC TRANSLATION INITIATION FACTOR 3 SUBUNIT J"/>
    <property type="match status" value="1"/>
</dbReference>
<name>A0AAD3CIL6_9STRA</name>
<feature type="compositionally biased region" description="Basic residues" evidence="1">
    <location>
        <begin position="212"/>
        <end position="225"/>
    </location>
</feature>
<reference evidence="2 3" key="1">
    <citation type="journal article" date="2021" name="Sci. Rep.">
        <title>The genome of the diatom Chaetoceros tenuissimus carries an ancient integrated fragment of an extant virus.</title>
        <authorList>
            <person name="Hongo Y."/>
            <person name="Kimura K."/>
            <person name="Takaki Y."/>
            <person name="Yoshida Y."/>
            <person name="Baba S."/>
            <person name="Kobayashi G."/>
            <person name="Nagasaki K."/>
            <person name="Hano T."/>
            <person name="Tomaru Y."/>
        </authorList>
    </citation>
    <scope>NUCLEOTIDE SEQUENCE [LARGE SCALE GENOMIC DNA]</scope>
    <source>
        <strain evidence="2 3">NIES-3715</strain>
    </source>
</reference>
<gene>
    <name evidence="2" type="ORF">CTEN210_02803</name>
</gene>
<evidence type="ECO:0000256" key="1">
    <source>
        <dbReference type="SAM" id="MobiDB-lite"/>
    </source>
</evidence>
<feature type="region of interest" description="Disordered" evidence="1">
    <location>
        <begin position="209"/>
        <end position="229"/>
    </location>
</feature>
<feature type="compositionally biased region" description="Basic and acidic residues" evidence="1">
    <location>
        <begin position="43"/>
        <end position="52"/>
    </location>
</feature>